<feature type="domain" description="DUF4143" evidence="2">
    <location>
        <begin position="202"/>
        <end position="349"/>
    </location>
</feature>
<dbReference type="PANTHER" id="PTHR33295:SF20">
    <property type="entry name" value="ATPASE"/>
    <property type="match status" value="1"/>
</dbReference>
<dbReference type="Pfam" id="PF13635">
    <property type="entry name" value="DUF4143"/>
    <property type="match status" value="1"/>
</dbReference>
<dbReference type="SUPFAM" id="SSF52540">
    <property type="entry name" value="P-loop containing nucleoside triphosphate hydrolases"/>
    <property type="match status" value="1"/>
</dbReference>
<organism evidence="3 4">
    <name type="scientific">Oribacterium sinus</name>
    <dbReference type="NCBI Taxonomy" id="237576"/>
    <lineage>
        <taxon>Bacteria</taxon>
        <taxon>Bacillati</taxon>
        <taxon>Bacillota</taxon>
        <taxon>Clostridia</taxon>
        <taxon>Lachnospirales</taxon>
        <taxon>Lachnospiraceae</taxon>
        <taxon>Oribacterium</taxon>
    </lineage>
</organism>
<evidence type="ECO:0000313" key="4">
    <source>
        <dbReference type="Proteomes" id="UP000522163"/>
    </source>
</evidence>
<dbReference type="InterPro" id="IPR025420">
    <property type="entry name" value="DUF4143"/>
</dbReference>
<evidence type="ECO:0008006" key="5">
    <source>
        <dbReference type="Google" id="ProtNLM"/>
    </source>
</evidence>
<sequence>MIQRERYINKIKPFIGKDVIKVLTGIRRSGKSFMLRLIQAEILRQGVTESQFISFNFESMENADFCTASSLYQELKKRISSIQGKVYLFFDEIQEVEQWEKCINSVRVDFDCDIYITGSNAKLLSGELATYLGGRYVEFVVFPFSFEEYLESIKQENEEFSVTEEFKNYLEIGGMPFLVNLRYDKDASMQYLRDIFNSVLLKDVVQRNNIRDVELLERMILYLLDNVGHSFSAKSISNYLKQENRKVSTETILNYIKACCDAYLFIKLRREDIQGKKILSANEKYYSVDHGLRESILGTNTRNIDQVLENIVCMELLRRGYTVTIGKNGEKEIDFIASKNKDKLYIQVAYLLAGSETIEREFGIYDSVRDHYPKYVLSLDEFDMSRNGIKHLNIRDFLLSKEF</sequence>
<dbReference type="RefSeq" id="WP_183681604.1">
    <property type="nucleotide sequence ID" value="NZ_JACHHH010000001.1"/>
</dbReference>
<dbReference type="Proteomes" id="UP000522163">
    <property type="component" value="Unassembled WGS sequence"/>
</dbReference>
<dbReference type="PANTHER" id="PTHR33295">
    <property type="entry name" value="ATPASE"/>
    <property type="match status" value="1"/>
</dbReference>
<evidence type="ECO:0000259" key="1">
    <source>
        <dbReference type="Pfam" id="PF13173"/>
    </source>
</evidence>
<dbReference type="InterPro" id="IPR041682">
    <property type="entry name" value="AAA_14"/>
</dbReference>
<dbReference type="EMBL" id="JACHHH010000001">
    <property type="protein sequence ID" value="MBB6040167.1"/>
    <property type="molecule type" value="Genomic_DNA"/>
</dbReference>
<protein>
    <recommendedName>
        <fullName evidence="5">ATPase</fullName>
    </recommendedName>
</protein>
<dbReference type="GeneID" id="85013702"/>
<feature type="domain" description="AAA" evidence="1">
    <location>
        <begin position="20"/>
        <end position="150"/>
    </location>
</feature>
<gene>
    <name evidence="3" type="ORF">HNQ46_000128</name>
</gene>
<reference evidence="3 4" key="1">
    <citation type="submission" date="2020-08" db="EMBL/GenBank/DDBJ databases">
        <title>Genomic Encyclopedia of Type Strains, Phase IV (KMG-IV): sequencing the most valuable type-strain genomes for metagenomic binning, comparative biology and taxonomic classification.</title>
        <authorList>
            <person name="Goeker M."/>
        </authorList>
    </citation>
    <scope>NUCLEOTIDE SEQUENCE [LARGE SCALE GENOMIC DNA]</scope>
    <source>
        <strain evidence="3 4">DSM 17245</strain>
    </source>
</reference>
<comment type="caution">
    <text evidence="3">The sequence shown here is derived from an EMBL/GenBank/DDBJ whole genome shotgun (WGS) entry which is preliminary data.</text>
</comment>
<name>A0A7W9SDS3_9FIRM</name>
<evidence type="ECO:0000313" key="3">
    <source>
        <dbReference type="EMBL" id="MBB6040167.1"/>
    </source>
</evidence>
<accession>A0A7W9SDS3</accession>
<dbReference type="InterPro" id="IPR027417">
    <property type="entry name" value="P-loop_NTPase"/>
</dbReference>
<dbReference type="AlphaFoldDB" id="A0A7W9SDS3"/>
<dbReference type="Gene3D" id="3.40.50.300">
    <property type="entry name" value="P-loop containing nucleotide triphosphate hydrolases"/>
    <property type="match status" value="1"/>
</dbReference>
<evidence type="ECO:0000259" key="2">
    <source>
        <dbReference type="Pfam" id="PF13635"/>
    </source>
</evidence>
<dbReference type="Pfam" id="PF13173">
    <property type="entry name" value="AAA_14"/>
    <property type="match status" value="1"/>
</dbReference>
<proteinExistence type="predicted"/>